<organism evidence="1 2">
    <name type="scientific">Neorhizobium lilium</name>
    <dbReference type="NCBI Taxonomy" id="2503024"/>
    <lineage>
        <taxon>Bacteria</taxon>
        <taxon>Pseudomonadati</taxon>
        <taxon>Pseudomonadota</taxon>
        <taxon>Alphaproteobacteria</taxon>
        <taxon>Hyphomicrobiales</taxon>
        <taxon>Rhizobiaceae</taxon>
        <taxon>Rhizobium/Agrobacterium group</taxon>
        <taxon>Neorhizobium</taxon>
    </lineage>
</organism>
<gene>
    <name evidence="1" type="ORF">EPK99_17835</name>
</gene>
<evidence type="ECO:0000313" key="1">
    <source>
        <dbReference type="EMBL" id="RWX75560.1"/>
    </source>
</evidence>
<sequence length="164" mass="18097">MSQEITAMQLISDTLEKLGEDERSRVLTWAMSRFCAPAANADPTHSGTKDNPQKPTDDAFSEFADLYYAASPKDHGEKALTASYWLSLENGGQSFPSQDVNSLLKNLGFAVPNITDALNQCLREKPATIIQTRKNGTTRQGRKLYKITDAGVRRVQSMTARGNQ</sequence>
<reference evidence="1 2" key="1">
    <citation type="submission" date="2019-01" db="EMBL/GenBank/DDBJ databases">
        <title>The draft genome of Rhizobium sp. 24NR.</title>
        <authorList>
            <person name="Liu L."/>
            <person name="Liang L."/>
            <person name="Shi S."/>
            <person name="Xu L."/>
            <person name="Wang X."/>
            <person name="Li L."/>
            <person name="Zhang X."/>
        </authorList>
    </citation>
    <scope>NUCLEOTIDE SEQUENCE [LARGE SCALE GENOMIC DNA]</scope>
    <source>
        <strain evidence="1 2">24NR</strain>
    </source>
</reference>
<name>A0A3S3RQP6_9HYPH</name>
<dbReference type="EMBL" id="SBIP01000004">
    <property type="protein sequence ID" value="RWX75560.1"/>
    <property type="molecule type" value="Genomic_DNA"/>
</dbReference>
<dbReference type="OrthoDB" id="8480458at2"/>
<protein>
    <submittedName>
        <fullName evidence="1">Uncharacterized protein</fullName>
    </submittedName>
</protein>
<dbReference type="Proteomes" id="UP000287687">
    <property type="component" value="Unassembled WGS sequence"/>
</dbReference>
<evidence type="ECO:0000313" key="2">
    <source>
        <dbReference type="Proteomes" id="UP000287687"/>
    </source>
</evidence>
<comment type="caution">
    <text evidence="1">The sequence shown here is derived from an EMBL/GenBank/DDBJ whole genome shotgun (WGS) entry which is preliminary data.</text>
</comment>
<dbReference type="RefSeq" id="WP_128444446.1">
    <property type="nucleotide sequence ID" value="NZ_SBIP01000004.1"/>
</dbReference>
<proteinExistence type="predicted"/>
<keyword evidence="2" id="KW-1185">Reference proteome</keyword>
<dbReference type="AlphaFoldDB" id="A0A3S3RQP6"/>
<accession>A0A3S3RQP6</accession>